<dbReference type="OrthoDB" id="6503379at2759"/>
<feature type="signal peptide" evidence="1">
    <location>
        <begin position="1"/>
        <end position="18"/>
    </location>
</feature>
<feature type="chain" id="PRO_5029556514" evidence="1">
    <location>
        <begin position="19"/>
        <end position="229"/>
    </location>
</feature>
<dbReference type="PANTHER" id="PTHR33964">
    <property type="entry name" value="RE45066P-RELATED"/>
    <property type="match status" value="1"/>
</dbReference>
<evidence type="ECO:0000256" key="1">
    <source>
        <dbReference type="SAM" id="SignalP"/>
    </source>
</evidence>
<dbReference type="PANTHER" id="PTHR33964:SF1">
    <property type="entry name" value="RE45066P"/>
    <property type="match status" value="1"/>
</dbReference>
<dbReference type="EnsemblMetazoa" id="XM_022788808">
    <property type="protein sequence ID" value="XP_022644543"/>
    <property type="gene ID" value="LOC111243365"/>
</dbReference>
<dbReference type="RefSeq" id="XP_022644543.1">
    <property type="nucleotide sequence ID" value="XM_022788808.1"/>
</dbReference>
<protein>
    <submittedName>
        <fullName evidence="2">Uncharacterized protein</fullName>
    </submittedName>
</protein>
<proteinExistence type="predicted"/>
<name>A0A7M7IZ17_VARDE</name>
<evidence type="ECO:0000313" key="2">
    <source>
        <dbReference type="EnsemblMetazoa" id="XP_022644543"/>
    </source>
</evidence>
<sequence length="229" mass="24669">MFVWSAITLGLVAQLAQAASVPCDPKVLDEASTHIIFLSSNIDFPITSEGLTESCPKSFSALQTANDYVDNCVGGLAKGMLKLVFEGASKEINSKCVEGAKEREEYLNMAECIILKAGKPIQACNAKVNAIFEATLAKPKKDRIPLSCCYMNELYECVQNASSICGKDAEVLTKNIIDNYAGELTDSVCAAWRPGSNKCNALPKIKPVSKPTYQTFVPSLVEVLSSLSN</sequence>
<evidence type="ECO:0000313" key="3">
    <source>
        <dbReference type="Proteomes" id="UP000594260"/>
    </source>
</evidence>
<keyword evidence="3" id="KW-1185">Reference proteome</keyword>
<dbReference type="KEGG" id="vde:111243365"/>
<dbReference type="InParanoid" id="A0A7M7IZ17"/>
<keyword evidence="1" id="KW-0732">Signal</keyword>
<dbReference type="GeneID" id="111243365"/>
<reference evidence="2" key="1">
    <citation type="submission" date="2021-01" db="UniProtKB">
        <authorList>
            <consortium name="EnsemblMetazoa"/>
        </authorList>
    </citation>
    <scope>IDENTIFICATION</scope>
</reference>
<dbReference type="OMA" id="CHESFAM"/>
<accession>A0A7M7IZ17</accession>
<dbReference type="Proteomes" id="UP000594260">
    <property type="component" value="Unplaced"/>
</dbReference>
<organism evidence="2 3">
    <name type="scientific">Varroa destructor</name>
    <name type="common">Honeybee mite</name>
    <dbReference type="NCBI Taxonomy" id="109461"/>
    <lineage>
        <taxon>Eukaryota</taxon>
        <taxon>Metazoa</taxon>
        <taxon>Ecdysozoa</taxon>
        <taxon>Arthropoda</taxon>
        <taxon>Chelicerata</taxon>
        <taxon>Arachnida</taxon>
        <taxon>Acari</taxon>
        <taxon>Parasitiformes</taxon>
        <taxon>Mesostigmata</taxon>
        <taxon>Gamasina</taxon>
        <taxon>Dermanyssoidea</taxon>
        <taxon>Varroidae</taxon>
        <taxon>Varroa</taxon>
    </lineage>
</organism>
<dbReference type="AlphaFoldDB" id="A0A7M7IZ17"/>